<name>A0ABD6ETT4_9BILA</name>
<evidence type="ECO:0000256" key="1">
    <source>
        <dbReference type="SAM" id="Phobius"/>
    </source>
</evidence>
<reference evidence="2 3" key="1">
    <citation type="submission" date="2024-08" db="EMBL/GenBank/DDBJ databases">
        <title>Gnathostoma spinigerum genome.</title>
        <authorList>
            <person name="Gonzalez-Bertolin B."/>
            <person name="Monzon S."/>
            <person name="Zaballos A."/>
            <person name="Jimenez P."/>
            <person name="Dekumyoy P."/>
            <person name="Varona S."/>
            <person name="Cuesta I."/>
            <person name="Sumanam S."/>
            <person name="Adisakwattana P."/>
            <person name="Gasser R.B."/>
            <person name="Hernandez-Gonzalez A."/>
            <person name="Young N.D."/>
            <person name="Perteguer M.J."/>
        </authorList>
    </citation>
    <scope>NUCLEOTIDE SEQUENCE [LARGE SCALE GENOMIC DNA]</scope>
    <source>
        <strain evidence="2">AL3</strain>
        <tissue evidence="2">Liver</tissue>
    </source>
</reference>
<dbReference type="EMBL" id="JBGFUD010004462">
    <property type="protein sequence ID" value="MFH4979650.1"/>
    <property type="molecule type" value="Genomic_DNA"/>
</dbReference>
<organism evidence="2 3">
    <name type="scientific">Gnathostoma spinigerum</name>
    <dbReference type="NCBI Taxonomy" id="75299"/>
    <lineage>
        <taxon>Eukaryota</taxon>
        <taxon>Metazoa</taxon>
        <taxon>Ecdysozoa</taxon>
        <taxon>Nematoda</taxon>
        <taxon>Chromadorea</taxon>
        <taxon>Rhabditida</taxon>
        <taxon>Spirurina</taxon>
        <taxon>Gnathostomatomorpha</taxon>
        <taxon>Gnathostomatoidea</taxon>
        <taxon>Gnathostomatidae</taxon>
        <taxon>Gnathostoma</taxon>
    </lineage>
</organism>
<keyword evidence="3" id="KW-1185">Reference proteome</keyword>
<evidence type="ECO:0000313" key="3">
    <source>
        <dbReference type="Proteomes" id="UP001608902"/>
    </source>
</evidence>
<comment type="caution">
    <text evidence="2">The sequence shown here is derived from an EMBL/GenBank/DDBJ whole genome shotgun (WGS) entry which is preliminary data.</text>
</comment>
<dbReference type="AlphaFoldDB" id="A0ABD6ETT4"/>
<keyword evidence="1" id="KW-0472">Membrane</keyword>
<dbReference type="Proteomes" id="UP001608902">
    <property type="component" value="Unassembled WGS sequence"/>
</dbReference>
<feature type="transmembrane region" description="Helical" evidence="1">
    <location>
        <begin position="40"/>
        <end position="67"/>
    </location>
</feature>
<keyword evidence="1" id="KW-0812">Transmembrane</keyword>
<keyword evidence="1" id="KW-1133">Transmembrane helix</keyword>
<proteinExistence type="predicted"/>
<evidence type="ECO:0000313" key="2">
    <source>
        <dbReference type="EMBL" id="MFH4979650.1"/>
    </source>
</evidence>
<gene>
    <name evidence="2" type="ORF">AB6A40_006359</name>
</gene>
<accession>A0ABD6ETT4</accession>
<sequence>MQKKLRKTTFFDVFVYNILLTVKLFDFFKKKNLSSKGSVWSVGLTITTICAVAILVACLAGLITAVLNSRKQHAIEEKALLLRPKAQKAQFTESAIEWDDSVKSDSSTEMAMSTDI</sequence>
<feature type="transmembrane region" description="Helical" evidence="1">
    <location>
        <begin position="9"/>
        <end position="28"/>
    </location>
</feature>
<protein>
    <submittedName>
        <fullName evidence="2">Uncharacterized protein</fullName>
    </submittedName>
</protein>